<dbReference type="AlphaFoldDB" id="A0A8T3BCA4"/>
<sequence length="151" mass="17532">MLLLLLYWKHLSIMADKIKRCFFLTIHYGSNLSLLWDPWCNGTSIANILDDARDLSFYSSFYCWDVGKIINGNSWIIPLCFEATIVSKIHNVCINNQIENHLWLDITNQKFKNFRSQFYSSCTLSRGISWSGTRIPPSVFLLTPGWPSKMD</sequence>
<keyword evidence="1" id="KW-0732">Signal</keyword>
<accession>A0A8T3BCA4</accession>
<protein>
    <submittedName>
        <fullName evidence="2">Uncharacterized protein</fullName>
    </submittedName>
</protein>
<reference evidence="2" key="1">
    <citation type="journal article" date="2022" name="Front. Genet.">
        <title>Chromosome-Scale Assembly of the Dendrobium nobile Genome Provides Insights Into the Molecular Mechanism of the Biosynthesis of the Medicinal Active Ingredient of Dendrobium.</title>
        <authorList>
            <person name="Xu Q."/>
            <person name="Niu S.-C."/>
            <person name="Li K.-L."/>
            <person name="Zheng P.-J."/>
            <person name="Zhang X.-J."/>
            <person name="Jia Y."/>
            <person name="Liu Y."/>
            <person name="Niu Y.-X."/>
            <person name="Yu L.-H."/>
            <person name="Chen D.-F."/>
            <person name="Zhang G.-Q."/>
        </authorList>
    </citation>
    <scope>NUCLEOTIDE SEQUENCE</scope>
    <source>
        <tissue evidence="2">Leaf</tissue>
    </source>
</reference>
<dbReference type="Proteomes" id="UP000829196">
    <property type="component" value="Unassembled WGS sequence"/>
</dbReference>
<feature type="chain" id="PRO_5035723679" evidence="1">
    <location>
        <begin position="16"/>
        <end position="151"/>
    </location>
</feature>
<feature type="signal peptide" evidence="1">
    <location>
        <begin position="1"/>
        <end position="15"/>
    </location>
</feature>
<evidence type="ECO:0000313" key="2">
    <source>
        <dbReference type="EMBL" id="KAI0510626.1"/>
    </source>
</evidence>
<evidence type="ECO:0000313" key="3">
    <source>
        <dbReference type="Proteomes" id="UP000829196"/>
    </source>
</evidence>
<keyword evidence="3" id="KW-1185">Reference proteome</keyword>
<evidence type="ECO:0000256" key="1">
    <source>
        <dbReference type="SAM" id="SignalP"/>
    </source>
</evidence>
<proteinExistence type="predicted"/>
<organism evidence="2 3">
    <name type="scientific">Dendrobium nobile</name>
    <name type="common">Orchid</name>
    <dbReference type="NCBI Taxonomy" id="94219"/>
    <lineage>
        <taxon>Eukaryota</taxon>
        <taxon>Viridiplantae</taxon>
        <taxon>Streptophyta</taxon>
        <taxon>Embryophyta</taxon>
        <taxon>Tracheophyta</taxon>
        <taxon>Spermatophyta</taxon>
        <taxon>Magnoliopsida</taxon>
        <taxon>Liliopsida</taxon>
        <taxon>Asparagales</taxon>
        <taxon>Orchidaceae</taxon>
        <taxon>Epidendroideae</taxon>
        <taxon>Malaxideae</taxon>
        <taxon>Dendrobiinae</taxon>
        <taxon>Dendrobium</taxon>
    </lineage>
</organism>
<gene>
    <name evidence="2" type="ORF">KFK09_011234</name>
</gene>
<comment type="caution">
    <text evidence="2">The sequence shown here is derived from an EMBL/GenBank/DDBJ whole genome shotgun (WGS) entry which is preliminary data.</text>
</comment>
<name>A0A8T3BCA4_DENNO</name>
<dbReference type="EMBL" id="JAGYWB010000009">
    <property type="protein sequence ID" value="KAI0510626.1"/>
    <property type="molecule type" value="Genomic_DNA"/>
</dbReference>